<evidence type="ECO:0000256" key="1">
    <source>
        <dbReference type="ARBA" id="ARBA00004123"/>
    </source>
</evidence>
<dbReference type="GO" id="GO:0051315">
    <property type="term" value="P:attachment of mitotic spindle microtubules to kinetochore"/>
    <property type="evidence" value="ECO:0007669"/>
    <property type="project" value="TreeGrafter"/>
</dbReference>
<keyword evidence="9" id="KW-0808">Transferase</keyword>
<dbReference type="GO" id="GO:0005635">
    <property type="term" value="C:nuclear envelope"/>
    <property type="evidence" value="ECO:0007669"/>
    <property type="project" value="TreeGrafter"/>
</dbReference>
<dbReference type="GO" id="GO:0072686">
    <property type="term" value="C:mitotic spindle"/>
    <property type="evidence" value="ECO:0007669"/>
    <property type="project" value="TreeGrafter"/>
</dbReference>
<dbReference type="Proteomes" id="UP001140011">
    <property type="component" value="Unassembled WGS sequence"/>
</dbReference>
<keyword evidence="6" id="KW-0539">Nucleus</keyword>
<name>A0A9W8GTK7_9FUNG</name>
<dbReference type="PANTHER" id="PTHR23168:SF0">
    <property type="entry name" value="MITOTIC SPINDLE ASSEMBLY CHECKPOINT PROTEIN MAD1"/>
    <property type="match status" value="1"/>
</dbReference>
<dbReference type="GO" id="GO:0008168">
    <property type="term" value="F:methyltransferase activity"/>
    <property type="evidence" value="ECO:0007669"/>
    <property type="project" value="UniProtKB-KW"/>
</dbReference>
<dbReference type="GO" id="GO:0051301">
    <property type="term" value="P:cell division"/>
    <property type="evidence" value="ECO:0007669"/>
    <property type="project" value="UniProtKB-KW"/>
</dbReference>
<sequence>MNPLDSSGVARTQPRGFMRQASTGNLVVAPPSTVIRSRFLALGEPRGTKRIHSPPGQWTMETPSHVPASRRLFAQSPARDTMDAERARFELHQVELERERDREAALRTRLDLEAQLADAMRRAEKLDRDRRWLADQESRREDAQRALDEDMARRREELQAECDALREKCRTLEDAADATARKMRALMADHRKEVDSLRDHVKRTLDAKPVQTLAAVEVERPVAVEPAVNNVAQLERDVAEQCAYIRAADAQNRALRADVKRLTAQSLQSDAHREAAQSLQAKVTRLEAQLAETTDRDAQLQQLLEEREQWARVFDQSPVATAKSVDAQRRLIAELESRASEREAILEDVQKRRAEAEQQLVAVREEAMAGKTELLETKAELQRAQCEAEFLRAQLASYDAEDTQLMPTYDVPKAERIRQLELFIDRQRKWLGAELPDVAPLLEAYREDAEGAKEELAKMVVRCEGLERDVARMELQLGAGLGYNPKTTRILQLKENPASMDYAIRSERLEALVAENAALVDRLRTAVVTEEEEGPLFCTIDNLRKENASLSQQLQDSGKLISRYRKEWKRKATQLREVVYSVLGFRVDFLSTGNVRFTSTYAQNLDHTFIFSHDPDNPTLMHLIGGASKPYLKGLANDIRFWVQEKGSIPGFMATVTLMNFDDKPEGQDPEPLPPTDD</sequence>
<keyword evidence="9" id="KW-0489">Methyltransferase</keyword>
<dbReference type="InterPro" id="IPR008672">
    <property type="entry name" value="Mad1"/>
</dbReference>
<evidence type="ECO:0000256" key="5">
    <source>
        <dbReference type="ARBA" id="ARBA00022776"/>
    </source>
</evidence>
<evidence type="ECO:0000256" key="8">
    <source>
        <dbReference type="SAM" id="Coils"/>
    </source>
</evidence>
<reference evidence="9" key="1">
    <citation type="submission" date="2022-07" db="EMBL/GenBank/DDBJ databases">
        <title>Phylogenomic reconstructions and comparative analyses of Kickxellomycotina fungi.</title>
        <authorList>
            <person name="Reynolds N.K."/>
            <person name="Stajich J.E."/>
            <person name="Barry K."/>
            <person name="Grigoriev I.V."/>
            <person name="Crous P."/>
            <person name="Smith M.E."/>
        </authorList>
    </citation>
    <scope>NUCLEOTIDE SEQUENCE</scope>
    <source>
        <strain evidence="9">BCRC 34297</strain>
    </source>
</reference>
<dbReference type="GO" id="GO:0000776">
    <property type="term" value="C:kinetochore"/>
    <property type="evidence" value="ECO:0007669"/>
    <property type="project" value="TreeGrafter"/>
</dbReference>
<evidence type="ECO:0000256" key="3">
    <source>
        <dbReference type="ARBA" id="ARBA00022019"/>
    </source>
</evidence>
<keyword evidence="7" id="KW-0131">Cell cycle</keyword>
<dbReference type="OrthoDB" id="331602at2759"/>
<evidence type="ECO:0000313" key="10">
    <source>
        <dbReference type="Proteomes" id="UP001140011"/>
    </source>
</evidence>
<proteinExistence type="inferred from homology"/>
<comment type="caution">
    <text evidence="9">The sequence shown here is derived from an EMBL/GenBank/DDBJ whole genome shotgun (WGS) entry which is preliminary data.</text>
</comment>
<evidence type="ECO:0000256" key="2">
    <source>
        <dbReference type="ARBA" id="ARBA00008029"/>
    </source>
</evidence>
<keyword evidence="4" id="KW-0132">Cell division</keyword>
<dbReference type="Pfam" id="PF05557">
    <property type="entry name" value="MAD"/>
    <property type="match status" value="1"/>
</dbReference>
<dbReference type="GO" id="GO:0032259">
    <property type="term" value="P:methylation"/>
    <property type="evidence" value="ECO:0007669"/>
    <property type="project" value="UniProtKB-KW"/>
</dbReference>
<evidence type="ECO:0000313" key="9">
    <source>
        <dbReference type="EMBL" id="KAJ2752584.1"/>
    </source>
</evidence>
<gene>
    <name evidence="9" type="primary">MAD1</name>
    <name evidence="9" type="ORF">GGI19_003732</name>
</gene>
<evidence type="ECO:0000256" key="7">
    <source>
        <dbReference type="ARBA" id="ARBA00023306"/>
    </source>
</evidence>
<feature type="coiled-coil region" evidence="8">
    <location>
        <begin position="442"/>
        <end position="476"/>
    </location>
</feature>
<evidence type="ECO:0000256" key="6">
    <source>
        <dbReference type="ARBA" id="ARBA00023242"/>
    </source>
</evidence>
<protein>
    <recommendedName>
        <fullName evidence="3">Spindle assembly checkpoint component MAD1</fullName>
    </recommendedName>
</protein>
<dbReference type="Gene3D" id="3.30.457.60">
    <property type="match status" value="1"/>
</dbReference>
<dbReference type="EMBL" id="JANBUH010000267">
    <property type="protein sequence ID" value="KAJ2752584.1"/>
    <property type="molecule type" value="Genomic_DNA"/>
</dbReference>
<dbReference type="SUPFAM" id="SSF75704">
    <property type="entry name" value="Mitotic arrest deficient-like 1, Mad1"/>
    <property type="match status" value="1"/>
</dbReference>
<evidence type="ECO:0000256" key="4">
    <source>
        <dbReference type="ARBA" id="ARBA00022618"/>
    </source>
</evidence>
<keyword evidence="10" id="KW-1185">Reference proteome</keyword>
<dbReference type="Gene3D" id="6.10.250.90">
    <property type="match status" value="1"/>
</dbReference>
<dbReference type="PANTHER" id="PTHR23168">
    <property type="entry name" value="MITOTIC SPINDLE ASSEMBLY CHECKPOINT PROTEIN MAD1 MITOTIC ARREST DEFICIENT-LIKE PROTEIN 1"/>
    <property type="match status" value="1"/>
</dbReference>
<comment type="similarity">
    <text evidence="2">Belongs to the MAD1 family.</text>
</comment>
<feature type="coiled-coil region" evidence="8">
    <location>
        <begin position="332"/>
        <end position="401"/>
    </location>
</feature>
<dbReference type="GO" id="GO:0007094">
    <property type="term" value="P:mitotic spindle assembly checkpoint signaling"/>
    <property type="evidence" value="ECO:0007669"/>
    <property type="project" value="InterPro"/>
</dbReference>
<feature type="coiled-coil region" evidence="8">
    <location>
        <begin position="102"/>
        <end position="200"/>
    </location>
</feature>
<accession>A0A9W8GTK7</accession>
<dbReference type="AlphaFoldDB" id="A0A9W8GTK7"/>
<keyword evidence="8" id="KW-0175">Coiled coil</keyword>
<organism evidence="9 10">
    <name type="scientific">Coemansia pectinata</name>
    <dbReference type="NCBI Taxonomy" id="1052879"/>
    <lineage>
        <taxon>Eukaryota</taxon>
        <taxon>Fungi</taxon>
        <taxon>Fungi incertae sedis</taxon>
        <taxon>Zoopagomycota</taxon>
        <taxon>Kickxellomycotina</taxon>
        <taxon>Kickxellomycetes</taxon>
        <taxon>Kickxellales</taxon>
        <taxon>Kickxellaceae</taxon>
        <taxon>Coemansia</taxon>
    </lineage>
</organism>
<comment type="subcellular location">
    <subcellularLocation>
        <location evidence="1">Nucleus</location>
    </subcellularLocation>
</comment>
<feature type="coiled-coil region" evidence="8">
    <location>
        <begin position="245"/>
        <end position="303"/>
    </location>
</feature>
<keyword evidence="5" id="KW-0498">Mitosis</keyword>